<keyword evidence="2" id="KW-1185">Reference proteome</keyword>
<gene>
    <name evidence="1" type="ORF">MarbSA_05360</name>
</gene>
<protein>
    <submittedName>
        <fullName evidence="1">Uncharacterized protein</fullName>
    </submittedName>
</protein>
<proteinExistence type="predicted"/>
<accession>A0ACA8R1S2</accession>
<evidence type="ECO:0000313" key="2">
    <source>
        <dbReference type="Proteomes" id="UP000825015"/>
    </source>
</evidence>
<dbReference type="Proteomes" id="UP000825015">
    <property type="component" value="Chromosome"/>
</dbReference>
<reference evidence="1" key="1">
    <citation type="submission" date="2019-06" db="EMBL/GenBank/DDBJ databases">
        <title>Complete genome sequence of Methanobrevibacter arboriphilus strain SA.</title>
        <authorList>
            <person name="Asakawa S."/>
        </authorList>
    </citation>
    <scope>NUCLEOTIDE SEQUENCE</scope>
    <source>
        <strain evidence="1">SA</strain>
    </source>
</reference>
<organism evidence="1 2">
    <name type="scientific">Methanobrevibacter arboriphilus</name>
    <dbReference type="NCBI Taxonomy" id="39441"/>
    <lineage>
        <taxon>Archaea</taxon>
        <taxon>Methanobacteriati</taxon>
        <taxon>Methanobacteriota</taxon>
        <taxon>Methanomada group</taxon>
        <taxon>Methanobacteria</taxon>
        <taxon>Methanobacteriales</taxon>
        <taxon>Methanobacteriaceae</taxon>
        <taxon>Methanobrevibacter</taxon>
    </lineage>
</organism>
<evidence type="ECO:0000313" key="1">
    <source>
        <dbReference type="EMBL" id="BBL61496.1"/>
    </source>
</evidence>
<name>A0ACA8R1S2_METAZ</name>
<dbReference type="EMBL" id="AP019779">
    <property type="protein sequence ID" value="BBL61496.1"/>
    <property type="molecule type" value="Genomic_DNA"/>
</dbReference>
<sequence>MIIQEDAEFIKGDGSIRKLSDIIDENIDLVRNAQFQGLTTVADFNPGSVNYGFIVIYSMLQFNQEMMAETNDENFRLNDAIGDALDEIGYQKGVYREDPSFSTTNVIFNLPNPLESPFTILEGTEVSTDDLVIFTTTEDLKILRGESTGVVEVICEEEGTIGNVKAGEINTIITPLGIDISVINEEDVTDGKDGEDDDNYRARIKDCWLNYQPRTALWFEKKAETIVKSAKYKKINNKQGKLIYKPQNDIREVDLVNYFNLKENDIVDHDLYFQEATPVTVIDENTTITVFLDNNYVPEIVKDQIKNNIQNYINDIEIGDVFKSNCLLFMVESTEGVILVRIDELSDVDLTNEEYAVMGDLNIVEG</sequence>